<sequence>MSSTSNVLRQARRNDISNRMEDSPCPVCGNQRDQQTSWTPVNPGRRFVACPKKKCNDFDWLDPPMCKRSVQIIPGLLRMRNKMEEEISRRKNNEKMLRIGLGISWVLFAILWVWKM</sequence>
<keyword evidence="2" id="KW-1185">Reference proteome</keyword>
<dbReference type="EMBL" id="CM046389">
    <property type="protein sequence ID" value="KAI8566469.1"/>
    <property type="molecule type" value="Genomic_DNA"/>
</dbReference>
<gene>
    <name evidence="1" type="ORF">RHMOL_Rhmol02G0043500</name>
</gene>
<evidence type="ECO:0000313" key="2">
    <source>
        <dbReference type="Proteomes" id="UP001062846"/>
    </source>
</evidence>
<evidence type="ECO:0000313" key="1">
    <source>
        <dbReference type="EMBL" id="KAI8566469.1"/>
    </source>
</evidence>
<reference evidence="1" key="1">
    <citation type="submission" date="2022-02" db="EMBL/GenBank/DDBJ databases">
        <title>Plant Genome Project.</title>
        <authorList>
            <person name="Zhang R.-G."/>
        </authorList>
    </citation>
    <scope>NUCLEOTIDE SEQUENCE</scope>
    <source>
        <strain evidence="1">AT1</strain>
    </source>
</reference>
<dbReference type="Proteomes" id="UP001062846">
    <property type="component" value="Chromosome 2"/>
</dbReference>
<accession>A0ACC0PN04</accession>
<protein>
    <submittedName>
        <fullName evidence="1">Uncharacterized protein</fullName>
    </submittedName>
</protein>
<name>A0ACC0PN04_RHOML</name>
<organism evidence="1 2">
    <name type="scientific">Rhododendron molle</name>
    <name type="common">Chinese azalea</name>
    <name type="synonym">Azalea mollis</name>
    <dbReference type="NCBI Taxonomy" id="49168"/>
    <lineage>
        <taxon>Eukaryota</taxon>
        <taxon>Viridiplantae</taxon>
        <taxon>Streptophyta</taxon>
        <taxon>Embryophyta</taxon>
        <taxon>Tracheophyta</taxon>
        <taxon>Spermatophyta</taxon>
        <taxon>Magnoliopsida</taxon>
        <taxon>eudicotyledons</taxon>
        <taxon>Gunneridae</taxon>
        <taxon>Pentapetalae</taxon>
        <taxon>asterids</taxon>
        <taxon>Ericales</taxon>
        <taxon>Ericaceae</taxon>
        <taxon>Ericoideae</taxon>
        <taxon>Rhodoreae</taxon>
        <taxon>Rhododendron</taxon>
    </lineage>
</organism>
<comment type="caution">
    <text evidence="1">The sequence shown here is derived from an EMBL/GenBank/DDBJ whole genome shotgun (WGS) entry which is preliminary data.</text>
</comment>
<proteinExistence type="predicted"/>